<evidence type="ECO:0000256" key="1">
    <source>
        <dbReference type="SAM" id="MobiDB-lite"/>
    </source>
</evidence>
<protein>
    <recommendedName>
        <fullName evidence="6">DUF974-domain-containing protein</fullName>
    </recommendedName>
</protein>
<accession>A0AAX4JXA9</accession>
<dbReference type="InterPro" id="IPR055429">
    <property type="entry name" value="TRAPPC13_M"/>
</dbReference>
<proteinExistence type="predicted"/>
<feature type="region of interest" description="Disordered" evidence="1">
    <location>
        <begin position="352"/>
        <end position="422"/>
    </location>
</feature>
<feature type="compositionally biased region" description="Polar residues" evidence="1">
    <location>
        <begin position="595"/>
        <end position="620"/>
    </location>
</feature>
<feature type="compositionally biased region" description="Low complexity" evidence="1">
    <location>
        <begin position="539"/>
        <end position="548"/>
    </location>
</feature>
<dbReference type="Pfam" id="PF06159">
    <property type="entry name" value="TRAPPC13_N"/>
    <property type="match status" value="1"/>
</dbReference>
<dbReference type="Proteomes" id="UP001355207">
    <property type="component" value="Chromosome 5"/>
</dbReference>
<dbReference type="EMBL" id="CP144102">
    <property type="protein sequence ID" value="WWC89524.1"/>
    <property type="molecule type" value="Genomic_DNA"/>
</dbReference>
<reference evidence="4 5" key="1">
    <citation type="submission" date="2024-01" db="EMBL/GenBank/DDBJ databases">
        <title>Comparative genomics of Cryptococcus and Kwoniella reveals pathogenesis evolution and contrasting modes of karyotype evolution via chromosome fusion or intercentromeric recombination.</title>
        <authorList>
            <person name="Coelho M.A."/>
            <person name="David-Palma M."/>
            <person name="Shea T."/>
            <person name="Bowers K."/>
            <person name="McGinley-Smith S."/>
            <person name="Mohammad A.W."/>
            <person name="Gnirke A."/>
            <person name="Yurkov A.M."/>
            <person name="Nowrousian M."/>
            <person name="Sun S."/>
            <person name="Cuomo C.A."/>
            <person name="Heitman J."/>
        </authorList>
    </citation>
    <scope>NUCLEOTIDE SEQUENCE [LARGE SCALE GENOMIC DNA]</scope>
    <source>
        <strain evidence="4 5">CBS 6074</strain>
    </source>
</reference>
<feature type="compositionally biased region" description="Polar residues" evidence="1">
    <location>
        <begin position="360"/>
        <end position="375"/>
    </location>
</feature>
<feature type="compositionally biased region" description="Low complexity" evidence="1">
    <location>
        <begin position="477"/>
        <end position="490"/>
    </location>
</feature>
<feature type="region of interest" description="Disordered" evidence="1">
    <location>
        <begin position="464"/>
        <end position="620"/>
    </location>
</feature>
<gene>
    <name evidence="4" type="ORF">L201_004448</name>
</gene>
<feature type="domain" description="Trafficking protein particle complex subunit 13 N-terminal" evidence="2">
    <location>
        <begin position="41"/>
        <end position="194"/>
    </location>
</feature>
<evidence type="ECO:0000313" key="5">
    <source>
        <dbReference type="Proteomes" id="UP001355207"/>
    </source>
</evidence>
<sequence length="807" mass="90521">MEPPLTLIINQISPPSLIPSYIPSTSPHEGISLNDEAIELPKPPKEFNFSPTPNYPSTHLGLVYLGSILSLDLSLENTNQSKNDILGVKMMIETQGPGGRFRLGEVVHQNNKPENNNIDDDDTKIQKQSEVDDDNDIENEQNENKLPILKYGEKVDIKLENEIKDLGLNVLIVSIAWETLEGRKTFQRFLKFHVNPPLSIKTRIQTPMNPNTLLSITKREKIYLEILMQNVSNESMILSKVYLEPVKGLLCNSLTNNNDDKDEDEDKIILLPEDIRQFLFILSPEPDTISTEEEDYYKKSIFPPIYPGGTILPLGRLDVTWLLSKYHLPGRLQTSTLNRRVPVAIQPPVLPPKGGIIPTRTLSNQSNISTSSPLATPNPRDRLSNQNNNNNLLAPSPMKGTLNPNPNTNINKPDEENQEEEWEFDLTLIENENNNDNDLREFEIDKQFSMDFKLGIRSIQSIPEFNSNPANSQQHKSSTSINNDNLNDSSSNDKKEDDDDTPLSRISSRVSNKSHDIQTPKSNNTYQKPKSPRIAIQYLTPLPQQPQTGPKLSILSPTSRTNTPLSPPPSVSSNRPFSPLTSTSTSSRPLTPSSVANQLRQAQQQGLNSSASSFVTGGVQSSPRYRSIPLNFGSQNEIILDDGGHGHEDEENEESFPPQPHIFSDQSISYPYPSNISDQAQNGILYIGNSLIILPKKSLYKTIENLGPSSYNNSNPNEEQKEIRSNRRWETEYKFKLKFISFNQGLMNLGGLRILHLYDGDNNNDDSFDVEEQNISVDIDNLIDKGKPIQGKTLKEYNSLGDLSIVG</sequence>
<organism evidence="4 5">
    <name type="scientific">Kwoniella dendrophila CBS 6074</name>
    <dbReference type="NCBI Taxonomy" id="1295534"/>
    <lineage>
        <taxon>Eukaryota</taxon>
        <taxon>Fungi</taxon>
        <taxon>Dikarya</taxon>
        <taxon>Basidiomycota</taxon>
        <taxon>Agaricomycotina</taxon>
        <taxon>Tremellomycetes</taxon>
        <taxon>Tremellales</taxon>
        <taxon>Cryptococcaceae</taxon>
        <taxon>Kwoniella</taxon>
    </lineage>
</organism>
<feature type="compositionally biased region" description="Polar residues" evidence="1">
    <location>
        <begin position="555"/>
        <end position="564"/>
    </location>
</feature>
<feature type="domain" description="Trafficking protein particle complex subunit 13 middle" evidence="3">
    <location>
        <begin position="198"/>
        <end position="342"/>
    </location>
</feature>
<dbReference type="InterPro" id="IPR055427">
    <property type="entry name" value="TRAPPC13_N"/>
</dbReference>
<dbReference type="PANTHER" id="PTHR13134">
    <property type="entry name" value="TRAFFICKING PROTEIN PARTICLE COMPLEX SUBUNIT 13"/>
    <property type="match status" value="1"/>
</dbReference>
<feature type="compositionally biased region" description="Polar residues" evidence="1">
    <location>
        <begin position="402"/>
        <end position="411"/>
    </location>
</feature>
<dbReference type="GeneID" id="91095118"/>
<feature type="compositionally biased region" description="Low complexity" evidence="1">
    <location>
        <begin position="575"/>
        <end position="594"/>
    </location>
</feature>
<dbReference type="PANTHER" id="PTHR13134:SF3">
    <property type="entry name" value="TRAFFICKING PROTEIN PARTICLE COMPLEX SUBUNIT 13"/>
    <property type="match status" value="1"/>
</dbReference>
<keyword evidence="5" id="KW-1185">Reference proteome</keyword>
<evidence type="ECO:0000259" key="2">
    <source>
        <dbReference type="Pfam" id="PF06159"/>
    </source>
</evidence>
<evidence type="ECO:0000259" key="3">
    <source>
        <dbReference type="Pfam" id="PF23647"/>
    </source>
</evidence>
<dbReference type="GO" id="GO:1990072">
    <property type="term" value="C:TRAPPIII protein complex"/>
    <property type="evidence" value="ECO:0007669"/>
    <property type="project" value="TreeGrafter"/>
</dbReference>
<evidence type="ECO:0000313" key="4">
    <source>
        <dbReference type="EMBL" id="WWC89524.1"/>
    </source>
</evidence>
<dbReference type="InterPro" id="IPR010378">
    <property type="entry name" value="TRAPPC13"/>
</dbReference>
<evidence type="ECO:0008006" key="6">
    <source>
        <dbReference type="Google" id="ProtNLM"/>
    </source>
</evidence>
<dbReference type="RefSeq" id="XP_066076287.1">
    <property type="nucleotide sequence ID" value="XM_066220190.1"/>
</dbReference>
<dbReference type="AlphaFoldDB" id="A0AAX4JXA9"/>
<name>A0AAX4JXA9_9TREE</name>
<feature type="compositionally biased region" description="Polar residues" evidence="1">
    <location>
        <begin position="519"/>
        <end position="528"/>
    </location>
</feature>
<feature type="compositionally biased region" description="Polar residues" evidence="1">
    <location>
        <begin position="464"/>
        <end position="476"/>
    </location>
</feature>
<dbReference type="Pfam" id="PF23647">
    <property type="entry name" value="TRAPPC13_M"/>
    <property type="match status" value="1"/>
</dbReference>